<evidence type="ECO:0000256" key="1">
    <source>
        <dbReference type="SAM" id="MobiDB-lite"/>
    </source>
</evidence>
<evidence type="ECO:0000313" key="3">
    <source>
        <dbReference type="Proteomes" id="UP000191408"/>
    </source>
</evidence>
<organism evidence="2 3">
    <name type="scientific">Penicillium polonicum</name>
    <dbReference type="NCBI Taxonomy" id="60169"/>
    <lineage>
        <taxon>Eukaryota</taxon>
        <taxon>Fungi</taxon>
        <taxon>Dikarya</taxon>
        <taxon>Ascomycota</taxon>
        <taxon>Pezizomycotina</taxon>
        <taxon>Eurotiomycetes</taxon>
        <taxon>Eurotiomycetidae</taxon>
        <taxon>Eurotiales</taxon>
        <taxon>Aspergillaceae</taxon>
        <taxon>Penicillium</taxon>
    </lineage>
</organism>
<keyword evidence="3" id="KW-1185">Reference proteome</keyword>
<comment type="caution">
    <text evidence="2">The sequence shown here is derived from an EMBL/GenBank/DDBJ whole genome shotgun (WGS) entry which is preliminary data.</text>
</comment>
<sequence>MSYFSTTTALWRGPQGRHLLPSAQPSRAEGGYLPTLARPSAL</sequence>
<feature type="region of interest" description="Disordered" evidence="1">
    <location>
        <begin position="14"/>
        <end position="42"/>
    </location>
</feature>
<protein>
    <submittedName>
        <fullName evidence="2">Uncharacterized protein</fullName>
    </submittedName>
</protein>
<gene>
    <name evidence="2" type="ORF">PENPOL_c011G03073</name>
</gene>
<reference evidence="3" key="1">
    <citation type="journal article" date="2017" name="Nat. Microbiol.">
        <title>Global analysis of biosynthetic gene clusters reveals vast potential of secondary metabolite production in Penicillium species.</title>
        <authorList>
            <person name="Nielsen J.C."/>
            <person name="Grijseels S."/>
            <person name="Prigent S."/>
            <person name="Ji B."/>
            <person name="Dainat J."/>
            <person name="Nielsen K.F."/>
            <person name="Frisvad J.C."/>
            <person name="Workman M."/>
            <person name="Nielsen J."/>
        </authorList>
    </citation>
    <scope>NUCLEOTIDE SEQUENCE [LARGE SCALE GENOMIC DNA]</scope>
    <source>
        <strain evidence="3">IBT 4502</strain>
    </source>
</reference>
<dbReference type="AlphaFoldDB" id="A0A1V6ND86"/>
<accession>A0A1V6ND86</accession>
<evidence type="ECO:0000313" key="2">
    <source>
        <dbReference type="EMBL" id="OQD62613.1"/>
    </source>
</evidence>
<proteinExistence type="predicted"/>
<dbReference type="EMBL" id="MDYM01000011">
    <property type="protein sequence ID" value="OQD62613.1"/>
    <property type="molecule type" value="Genomic_DNA"/>
</dbReference>
<name>A0A1V6ND86_PENPO</name>
<dbReference type="Proteomes" id="UP000191408">
    <property type="component" value="Unassembled WGS sequence"/>
</dbReference>